<dbReference type="Pfam" id="PF15933">
    <property type="entry name" value="RnlB_antitoxin"/>
    <property type="match status" value="1"/>
</dbReference>
<gene>
    <name evidence="1" type="ORF">BK049_04980</name>
</gene>
<dbReference type="KEGG" id="bxi:BK049_04980"/>
<dbReference type="EMBL" id="CP017786">
    <property type="protein sequence ID" value="AOZ88114.1"/>
    <property type="molecule type" value="Genomic_DNA"/>
</dbReference>
<reference evidence="1 2" key="1">
    <citation type="submission" date="2016-10" db="EMBL/GenBank/DDBJ databases">
        <title>Whole genome sequence of hyper active fibrinolysis bacterium Bacillus pumilus strain VV3 isolated from fermented rice.</title>
        <authorList>
            <person name="Mariadas V.A."/>
            <person name="Vijayaraghavan P."/>
            <person name="Dhandapani V."/>
        </authorList>
    </citation>
    <scope>NUCLEOTIDE SEQUENCE [LARGE SCALE GENOMIC DNA]</scope>
    <source>
        <strain evidence="1 2">VV3</strain>
    </source>
</reference>
<dbReference type="RefSeq" id="WP_071167975.1">
    <property type="nucleotide sequence ID" value="NZ_CP017786.1"/>
</dbReference>
<proteinExistence type="predicted"/>
<sequence>MSILKTIELKRDDYSFCVLIQAQESLHELKPELNRNISFENIHGRILFDTLFHAGNADDRFFEIETENGQPNWGTLKRALVEKQDNIRKKIAEVLMESPELLEVSTLTNIQKRMLSKGIGI</sequence>
<evidence type="ECO:0000313" key="2">
    <source>
        <dbReference type="Proteomes" id="UP000177709"/>
    </source>
</evidence>
<dbReference type="Proteomes" id="UP000177709">
    <property type="component" value="Chromosome"/>
</dbReference>
<dbReference type="AlphaFoldDB" id="A0AAC9IIJ6"/>
<evidence type="ECO:0000313" key="1">
    <source>
        <dbReference type="EMBL" id="AOZ88114.1"/>
    </source>
</evidence>
<dbReference type="InterPro" id="IPR031834">
    <property type="entry name" value="RnlB/LsoB_antitoxin"/>
</dbReference>
<protein>
    <submittedName>
        <fullName evidence="1">Uncharacterized protein</fullName>
    </submittedName>
</protein>
<name>A0AAC9IIJ6_9BACI</name>
<organism evidence="1 2">
    <name type="scientific">Bacillus xiamenensis</name>
    <dbReference type="NCBI Taxonomy" id="1178537"/>
    <lineage>
        <taxon>Bacteria</taxon>
        <taxon>Bacillati</taxon>
        <taxon>Bacillota</taxon>
        <taxon>Bacilli</taxon>
        <taxon>Bacillales</taxon>
        <taxon>Bacillaceae</taxon>
        <taxon>Bacillus</taxon>
    </lineage>
</organism>
<accession>A0AAC9IIJ6</accession>